<proteinExistence type="predicted"/>
<dbReference type="InterPro" id="IPR059206">
    <property type="entry name" value="Sll1717-like"/>
</dbReference>
<evidence type="ECO:0000313" key="3">
    <source>
        <dbReference type="Proteomes" id="UP000219612"/>
    </source>
</evidence>
<gene>
    <name evidence="2" type="ORF">SAMN05421748_11924</name>
</gene>
<keyword evidence="3" id="KW-1185">Reference proteome</keyword>
<organism evidence="2 3">
    <name type="scientific">Paractinoplanes atraurantiacus</name>
    <dbReference type="NCBI Taxonomy" id="1036182"/>
    <lineage>
        <taxon>Bacteria</taxon>
        <taxon>Bacillati</taxon>
        <taxon>Actinomycetota</taxon>
        <taxon>Actinomycetes</taxon>
        <taxon>Micromonosporales</taxon>
        <taxon>Micromonosporaceae</taxon>
        <taxon>Paractinoplanes</taxon>
    </lineage>
</organism>
<protein>
    <submittedName>
        <fullName evidence="2">Uncharacterized protein</fullName>
    </submittedName>
</protein>
<dbReference type="EMBL" id="OBDY01000019">
    <property type="protein sequence ID" value="SNY58174.1"/>
    <property type="molecule type" value="Genomic_DNA"/>
</dbReference>
<dbReference type="AlphaFoldDB" id="A0A285JD29"/>
<sequence length="697" mass="78803">MARKANRRTKVAQPADVPSPRQTSTRSIPRGTINKLYVGASFAENDLVPTDPEVYVHTPPFDSAIDHYSGKYFYVGRRGTGKTALRTFCEQNLPHARAIVPEIFSPTSGMFDLELFANPKKGPFRALVSVFKRVLLGELLLMWREAHPTFATVPSRCAAELSGPCSDDFDTRTVLALKGIAHAVREENDEALISENKATKNLIEEMKVLQSGGKYTLLVDSIDDFWDASDQALTYLTAFLHASLEVSTQIPWGRVLVFLRENIFERVRARDSESSRLETSISGLGWNQRQLVELVERRLRRALVAKPALGGPTWEAFFEDGPIARKEILEFCHDRPRDVLIYVSHAIDSAKERGNEIIRLEDVEGARRKFSDNRLKDLGDEYAENFPQIALVLTRFYGLGRRFTVSGIEALIRGLLNDTEVKRLCASWIFDHQAPELFVRLLYNIGFVGIEKAGRPVKFRALGPQDTSPPAVDSDATIVVHRCYWDALDLQDSLVRELPDSTKLGRVGIVEELPGGLSPTDYIEHLEDLELRLTSIPLGHPGATQFENAIGDLLRLCFFRALDNVEARSRTVNGEAIRDWIAAIRAHTGFWSIIRQRYSATQVVWECKNYENLHSDDFQQISYYLNDTIGKFGIIAFRGEVQTSYMRHIERISRDRGAVVLPLGIRDLKTFIRQAKAGKLREAHIQDRYDATVRKIS</sequence>
<feature type="region of interest" description="Disordered" evidence="1">
    <location>
        <begin position="1"/>
        <end position="30"/>
    </location>
</feature>
<dbReference type="NCBIfam" id="NF047389">
    <property type="entry name" value="ATPase_Sll1717"/>
    <property type="match status" value="1"/>
</dbReference>
<dbReference type="Proteomes" id="UP000219612">
    <property type="component" value="Unassembled WGS sequence"/>
</dbReference>
<name>A0A285JD29_9ACTN</name>
<evidence type="ECO:0000313" key="2">
    <source>
        <dbReference type="EMBL" id="SNY58174.1"/>
    </source>
</evidence>
<evidence type="ECO:0000256" key="1">
    <source>
        <dbReference type="SAM" id="MobiDB-lite"/>
    </source>
</evidence>
<accession>A0A285JD29</accession>
<reference evidence="2 3" key="1">
    <citation type="submission" date="2017-09" db="EMBL/GenBank/DDBJ databases">
        <authorList>
            <person name="Ehlers B."/>
            <person name="Leendertz F.H."/>
        </authorList>
    </citation>
    <scope>NUCLEOTIDE SEQUENCE [LARGE SCALE GENOMIC DNA]</scope>
    <source>
        <strain evidence="2 3">CGMCC 4.6857</strain>
    </source>
</reference>
<feature type="compositionally biased region" description="Basic residues" evidence="1">
    <location>
        <begin position="1"/>
        <end position="10"/>
    </location>
</feature>